<evidence type="ECO:0000256" key="1">
    <source>
        <dbReference type="ARBA" id="ARBA00004651"/>
    </source>
</evidence>
<feature type="transmembrane region" description="Helical" evidence="6">
    <location>
        <begin position="365"/>
        <end position="386"/>
    </location>
</feature>
<comment type="subcellular location">
    <subcellularLocation>
        <location evidence="1">Cell membrane</location>
        <topology evidence="1">Multi-pass membrane protein</topology>
    </subcellularLocation>
</comment>
<reference evidence="8 9" key="1">
    <citation type="submission" date="2019-03" db="EMBL/GenBank/DDBJ databases">
        <title>Genomic Encyclopedia of Type Strains, Phase IV (KMG-IV): sequencing the most valuable type-strain genomes for metagenomic binning, comparative biology and taxonomic classification.</title>
        <authorList>
            <person name="Goeker M."/>
        </authorList>
    </citation>
    <scope>NUCLEOTIDE SEQUENCE [LARGE SCALE GENOMIC DNA]</scope>
    <source>
        <strain evidence="8 9">DSM 25964</strain>
    </source>
</reference>
<comment type="caution">
    <text evidence="8">The sequence shown here is derived from an EMBL/GenBank/DDBJ whole genome shotgun (WGS) entry which is preliminary data.</text>
</comment>
<evidence type="ECO:0000256" key="2">
    <source>
        <dbReference type="ARBA" id="ARBA00022475"/>
    </source>
</evidence>
<evidence type="ECO:0000256" key="6">
    <source>
        <dbReference type="SAM" id="Phobius"/>
    </source>
</evidence>
<dbReference type="Proteomes" id="UP000295066">
    <property type="component" value="Unassembled WGS sequence"/>
</dbReference>
<dbReference type="NCBIfam" id="TIGR00360">
    <property type="entry name" value="ComEC_N-term"/>
    <property type="match status" value="1"/>
</dbReference>
<keyword evidence="3 6" id="KW-0812">Transmembrane</keyword>
<evidence type="ECO:0000256" key="3">
    <source>
        <dbReference type="ARBA" id="ARBA00022692"/>
    </source>
</evidence>
<dbReference type="EMBL" id="SORI01000021">
    <property type="protein sequence ID" value="TDY55884.1"/>
    <property type="molecule type" value="Genomic_DNA"/>
</dbReference>
<feature type="transmembrane region" description="Helical" evidence="6">
    <location>
        <begin position="37"/>
        <end position="56"/>
    </location>
</feature>
<feature type="transmembrane region" description="Helical" evidence="6">
    <location>
        <begin position="62"/>
        <end position="82"/>
    </location>
</feature>
<keyword evidence="4 6" id="KW-1133">Transmembrane helix</keyword>
<feature type="transmembrane region" description="Helical" evidence="6">
    <location>
        <begin position="306"/>
        <end position="322"/>
    </location>
</feature>
<dbReference type="Pfam" id="PF03772">
    <property type="entry name" value="Competence"/>
    <property type="match status" value="1"/>
</dbReference>
<dbReference type="PANTHER" id="PTHR30619:SF1">
    <property type="entry name" value="RECOMBINATION PROTEIN 2"/>
    <property type="match status" value="1"/>
</dbReference>
<evidence type="ECO:0000313" key="8">
    <source>
        <dbReference type="EMBL" id="TDY55884.1"/>
    </source>
</evidence>
<dbReference type="RefSeq" id="WP_133958844.1">
    <property type="nucleotide sequence ID" value="NZ_SORI01000021.1"/>
</dbReference>
<dbReference type="PANTHER" id="PTHR30619">
    <property type="entry name" value="DNA INTERNALIZATION/COMPETENCE PROTEIN COMEC/REC2"/>
    <property type="match status" value="1"/>
</dbReference>
<dbReference type="OrthoDB" id="9761531at2"/>
<protein>
    <submittedName>
        <fullName evidence="8">Competence protein ComEC</fullName>
    </submittedName>
</protein>
<evidence type="ECO:0000259" key="7">
    <source>
        <dbReference type="Pfam" id="PF03772"/>
    </source>
</evidence>
<evidence type="ECO:0000313" key="9">
    <source>
        <dbReference type="Proteomes" id="UP000295066"/>
    </source>
</evidence>
<feature type="domain" description="ComEC/Rec2-related protein" evidence="7">
    <location>
        <begin position="216"/>
        <end position="466"/>
    </location>
</feature>
<feature type="transmembrane region" description="Helical" evidence="6">
    <location>
        <begin position="436"/>
        <end position="461"/>
    </location>
</feature>
<dbReference type="AlphaFoldDB" id="A0A4R8M3Z0"/>
<feature type="transmembrane region" description="Helical" evidence="6">
    <location>
        <begin position="265"/>
        <end position="286"/>
    </location>
</feature>
<accession>A0A4R8M3Z0</accession>
<keyword evidence="2" id="KW-1003">Cell membrane</keyword>
<name>A0A4R8M3Z0_9BACT</name>
<evidence type="ECO:0000256" key="5">
    <source>
        <dbReference type="ARBA" id="ARBA00023136"/>
    </source>
</evidence>
<organism evidence="8 9">
    <name type="scientific">Aminivibrio pyruvatiphilus</name>
    <dbReference type="NCBI Taxonomy" id="1005740"/>
    <lineage>
        <taxon>Bacteria</taxon>
        <taxon>Thermotogati</taxon>
        <taxon>Synergistota</taxon>
        <taxon>Synergistia</taxon>
        <taxon>Synergistales</taxon>
        <taxon>Aminobacteriaceae</taxon>
        <taxon>Aminivibrio</taxon>
    </lineage>
</organism>
<dbReference type="InterPro" id="IPR004477">
    <property type="entry name" value="ComEC_N"/>
</dbReference>
<keyword evidence="9" id="KW-1185">Reference proteome</keyword>
<evidence type="ECO:0000256" key="4">
    <source>
        <dbReference type="ARBA" id="ARBA00022989"/>
    </source>
</evidence>
<sequence length="485" mass="51693">MIPLPGQNEGIARAPLLFLLGAVFTALALGDRGMSPSAAGAAASLLCLGILLLLSGRRPARFLSYCLALTLLAFLCSFLSNWRIQSFFVSRERVLDGGEVILERPWGSSRAVVVDGAAGRYLLRLRPDQSVMEGETLTFVGEAVPFRVREDSPFREDLYWRARGVSAEVIPDELLSRREGVFGLPSLRTALRRNILLNLPPATRGYLLAAFLGVRDPSLADDHRTWGTAHLLAVSGFHVGLAAAAACKLLSLGALRRRLSFRGRILAASLMLWAYALMAGGAPSALRAALMIQSVLLGYALGRKGSPLNAVSLAGLLLLLWRPEWYADLGWRLSVTAALLLSALAERGAGWRTALAASPLVWLATYPQTAAAFGAVPLSGILVNMVALPVFAFLYPFAAVLSIPALAGIPGGYYLAGAAEGLFLLWQWTADALTSFIPWSASWSPAVAAAGSAAFLAVLALGLFRPGLRTFGGTLLVLLAGMFFF</sequence>
<gene>
    <name evidence="8" type="ORF">C8D99_1219</name>
</gene>
<keyword evidence="5 6" id="KW-0472">Membrane</keyword>
<feature type="transmembrane region" description="Helical" evidence="6">
    <location>
        <begin position="12"/>
        <end position="30"/>
    </location>
</feature>
<proteinExistence type="predicted"/>
<dbReference type="GO" id="GO:0005886">
    <property type="term" value="C:plasma membrane"/>
    <property type="evidence" value="ECO:0007669"/>
    <property type="project" value="UniProtKB-SubCell"/>
</dbReference>
<feature type="transmembrane region" description="Helical" evidence="6">
    <location>
        <begin position="329"/>
        <end position="345"/>
    </location>
</feature>
<feature type="transmembrane region" description="Helical" evidence="6">
    <location>
        <begin position="393"/>
        <end position="416"/>
    </location>
</feature>
<dbReference type="InterPro" id="IPR052159">
    <property type="entry name" value="Competence_DNA_uptake"/>
</dbReference>
<feature type="transmembrane region" description="Helical" evidence="6">
    <location>
        <begin position="226"/>
        <end position="253"/>
    </location>
</feature>